<proteinExistence type="predicted"/>
<organism evidence="1 2">
    <name type="scientific">Saccharibacillus sacchari</name>
    <dbReference type="NCBI Taxonomy" id="456493"/>
    <lineage>
        <taxon>Bacteria</taxon>
        <taxon>Bacillati</taxon>
        <taxon>Bacillota</taxon>
        <taxon>Bacilli</taxon>
        <taxon>Bacillales</taxon>
        <taxon>Paenibacillaceae</taxon>
        <taxon>Saccharibacillus</taxon>
    </lineage>
</organism>
<evidence type="ECO:0000313" key="1">
    <source>
        <dbReference type="EMBL" id="MEJ8306331.1"/>
    </source>
</evidence>
<protein>
    <submittedName>
        <fullName evidence="1">Family 78 glycoside hydrolase catalytic domain</fullName>
    </submittedName>
</protein>
<dbReference type="EMBL" id="JBBKAR010000053">
    <property type="protein sequence ID" value="MEJ8306331.1"/>
    <property type="molecule type" value="Genomic_DNA"/>
</dbReference>
<gene>
    <name evidence="1" type="ORF">WKI47_20700</name>
</gene>
<keyword evidence="2" id="KW-1185">Reference proteome</keyword>
<comment type="caution">
    <text evidence="1">The sequence shown here is derived from an EMBL/GenBank/DDBJ whole genome shotgun (WGS) entry which is preliminary data.</text>
</comment>
<keyword evidence="1" id="KW-0378">Hydrolase</keyword>
<reference evidence="1" key="1">
    <citation type="submission" date="2024-03" db="EMBL/GenBank/DDBJ databases">
        <title>Whole genome sequecning of epiphytes from Marcgravia umbellata leaves.</title>
        <authorList>
            <person name="Kumar G."/>
            <person name="Savka M.A."/>
        </authorList>
    </citation>
    <scope>NUCLEOTIDE SEQUENCE</scope>
    <source>
        <strain evidence="1">RIT_BL5</strain>
    </source>
</reference>
<name>A0ACC6PHE5_9BACL</name>
<sequence>MTDNTKPISGSASTQQPESNEGPTQAFAAWNAKWITRPVQDHRDWDMRALEVRASLEKGGSAEIWFAVRDGAECRVLRLDAADGSAALYAANGDAREEAARVLAPELRRAEAAASAEADASESALRQAGPNEAEAVGRELFEVAVRIVQERSVVHVQLNGRPALSAYPSAAAAAVAASVAVRGTADGGLPGRASEQAAAGAAPSVPARIDGYPAESEAQVREADSRRGSVGFRSGKESTAVFRELRIFGADDRALYVNRFYDPAALHFGAGSLDLSGNGLRLLPGETALCENPLPVDSPLFRRGFDLPSKPIAATLRAYALGWYELSLNGRRIGDRVLAPANTPYDRRMLVDVYEADELLHLLLEGENVIGASLGNGYNFNYSRWGWKWNRDKALIVQLDLVFADGSAVTVGTDETWSTAPGPVSMHDIYDGETYDARLQSGDWRLPGFPASARSAESWTPAVIAPTPEGRPESSGQPPIRRQEPLEAVCAYQPEPGVTVYDFGQNIAGWARIRVRGEAGERVEIRYGELIDGRGALDGWTNRNASARDVYVLGGQQAENYEPSFTYHGFRYAEVRTTADLSRIQAVPIHADVLSGGSFRSSDPLLEQIQNNIRRSILNNLVSIPTDCCQRDERTPCLMDSAVVEEAAIHNFGMKAYYRKWMADIEGSDSNPDWSGDRVTLPWHLYRYYGDLDLLREGYASMKAYIQYLTDRWPQHIVDEGFGDWCPPNDDGWANYFRDPELVNTSLYAMQADVAAQAAETLGYAEDAAIFRSLAKKVGAAFHDRFYRGNGVYGSGSQTSQILPLAFGLVPEDGIEEAVSILIAAIGQAGRHLDTGIYGTRHLLDVLADHGHTDLAYELLTTKEYPGFGWQIEQGATTLWEQWSFKGGMHSHDHAMFGGIGVSFFTRLAGIVPLEPGYARIGIRPCVPADLDWVRAELDTPAGRVCSGWRREAGRLVIELEIPAGTSAEVTLPGGEDGSRSERDREPNVRGGSAERVARSFSAGRKAVEVGPGRHEFNIPIKTPGRPQAHSGL</sequence>
<evidence type="ECO:0000313" key="2">
    <source>
        <dbReference type="Proteomes" id="UP001380953"/>
    </source>
</evidence>
<accession>A0ACC6PHE5</accession>
<dbReference type="Proteomes" id="UP001380953">
    <property type="component" value="Unassembled WGS sequence"/>
</dbReference>